<comment type="caution">
    <text evidence="2">The sequence shown here is derived from an EMBL/GenBank/DDBJ whole genome shotgun (WGS) entry which is preliminary data.</text>
</comment>
<protein>
    <submittedName>
        <fullName evidence="2">Uncharacterized protein</fullName>
    </submittedName>
</protein>
<keyword evidence="3" id="KW-1185">Reference proteome</keyword>
<organism evidence="2 3">
    <name type="scientific">Trifolium medium</name>
    <dbReference type="NCBI Taxonomy" id="97028"/>
    <lineage>
        <taxon>Eukaryota</taxon>
        <taxon>Viridiplantae</taxon>
        <taxon>Streptophyta</taxon>
        <taxon>Embryophyta</taxon>
        <taxon>Tracheophyta</taxon>
        <taxon>Spermatophyta</taxon>
        <taxon>Magnoliopsida</taxon>
        <taxon>eudicotyledons</taxon>
        <taxon>Gunneridae</taxon>
        <taxon>Pentapetalae</taxon>
        <taxon>rosids</taxon>
        <taxon>fabids</taxon>
        <taxon>Fabales</taxon>
        <taxon>Fabaceae</taxon>
        <taxon>Papilionoideae</taxon>
        <taxon>50 kb inversion clade</taxon>
        <taxon>NPAAA clade</taxon>
        <taxon>Hologalegina</taxon>
        <taxon>IRL clade</taxon>
        <taxon>Trifolieae</taxon>
        <taxon>Trifolium</taxon>
    </lineage>
</organism>
<evidence type="ECO:0000313" key="3">
    <source>
        <dbReference type="Proteomes" id="UP000265520"/>
    </source>
</evidence>
<dbReference type="Proteomes" id="UP000265520">
    <property type="component" value="Unassembled WGS sequence"/>
</dbReference>
<evidence type="ECO:0000313" key="2">
    <source>
        <dbReference type="EMBL" id="MCI48619.1"/>
    </source>
</evidence>
<accession>A0A392SJ00</accession>
<dbReference type="AlphaFoldDB" id="A0A392SJ00"/>
<name>A0A392SJ00_9FABA</name>
<proteinExistence type="predicted"/>
<sequence length="86" mass="9457">HPPPPPPLGLENTKPHQIHAFHPKNCQPKTSQQEGKTDPEPHIPNGSGHHTTTGKCTRPPKQASKRVKPHLKQGTHDHTPRSDANT</sequence>
<evidence type="ECO:0000256" key="1">
    <source>
        <dbReference type="SAM" id="MobiDB-lite"/>
    </source>
</evidence>
<feature type="compositionally biased region" description="Basic and acidic residues" evidence="1">
    <location>
        <begin position="74"/>
        <end position="86"/>
    </location>
</feature>
<reference evidence="2 3" key="1">
    <citation type="journal article" date="2018" name="Front. Plant Sci.">
        <title>Red Clover (Trifolium pratense) and Zigzag Clover (T. medium) - A Picture of Genomic Similarities and Differences.</title>
        <authorList>
            <person name="Dluhosova J."/>
            <person name="Istvanek J."/>
            <person name="Nedelnik J."/>
            <person name="Repkova J."/>
        </authorList>
    </citation>
    <scope>NUCLEOTIDE SEQUENCE [LARGE SCALE GENOMIC DNA]</scope>
    <source>
        <strain evidence="3">cv. 10/8</strain>
        <tissue evidence="2">Leaf</tissue>
    </source>
</reference>
<dbReference type="EMBL" id="LXQA010389121">
    <property type="protein sequence ID" value="MCI48619.1"/>
    <property type="molecule type" value="Genomic_DNA"/>
</dbReference>
<feature type="non-terminal residue" evidence="2">
    <location>
        <position position="1"/>
    </location>
</feature>
<feature type="region of interest" description="Disordered" evidence="1">
    <location>
        <begin position="1"/>
        <end position="86"/>
    </location>
</feature>
<feature type="compositionally biased region" description="Basic residues" evidence="1">
    <location>
        <begin position="63"/>
        <end position="73"/>
    </location>
</feature>